<name>A0A6P7SQ09_9MOLL</name>
<dbReference type="KEGG" id="osn:115215001"/>
<dbReference type="Pfam" id="PF00213">
    <property type="entry name" value="OSCP"/>
    <property type="match status" value="1"/>
</dbReference>
<evidence type="ECO:0000313" key="13">
    <source>
        <dbReference type="RefSeq" id="XP_029639971.1"/>
    </source>
</evidence>
<evidence type="ECO:0000256" key="4">
    <source>
        <dbReference type="ARBA" id="ARBA00022781"/>
    </source>
</evidence>
<dbReference type="NCBIfam" id="TIGR01145">
    <property type="entry name" value="ATP_synt_delta"/>
    <property type="match status" value="1"/>
</dbReference>
<organism evidence="12 13">
    <name type="scientific">Octopus sinensis</name>
    <name type="common">East Asian common octopus</name>
    <dbReference type="NCBI Taxonomy" id="2607531"/>
    <lineage>
        <taxon>Eukaryota</taxon>
        <taxon>Metazoa</taxon>
        <taxon>Spiralia</taxon>
        <taxon>Lophotrochozoa</taxon>
        <taxon>Mollusca</taxon>
        <taxon>Cephalopoda</taxon>
        <taxon>Coleoidea</taxon>
        <taxon>Octopodiformes</taxon>
        <taxon>Octopoda</taxon>
        <taxon>Incirrata</taxon>
        <taxon>Octopodidae</taxon>
        <taxon>Octopus</taxon>
    </lineage>
</organism>
<evidence type="ECO:0000256" key="2">
    <source>
        <dbReference type="ARBA" id="ARBA00007046"/>
    </source>
</evidence>
<dbReference type="GO" id="GO:0046933">
    <property type="term" value="F:proton-transporting ATP synthase activity, rotational mechanism"/>
    <property type="evidence" value="ECO:0007669"/>
    <property type="project" value="InterPro"/>
</dbReference>
<dbReference type="Proteomes" id="UP000515154">
    <property type="component" value="Linkage group LG8"/>
</dbReference>
<evidence type="ECO:0000256" key="9">
    <source>
        <dbReference type="ARBA" id="ARBA00064647"/>
    </source>
</evidence>
<dbReference type="InterPro" id="IPR000711">
    <property type="entry name" value="ATPase_OSCP/dsu"/>
</dbReference>
<evidence type="ECO:0000256" key="10">
    <source>
        <dbReference type="ARBA" id="ARBA00073432"/>
    </source>
</evidence>
<gene>
    <name evidence="13" type="primary">LOC115215001</name>
</gene>
<sequence>MASLKFVQPVRQFATSSLRLKLVKPPVQVFGIAGRYATALYSAATKENKLDLVQKDLTALKGLMAKDVSFAQFIENPSLKRKDKETALVGVAQKMKYNNLVVNLLGALSENGRIQKISGVIDAFETIMSSHRGEVPCTVTTAKALDAATLKELQAALQLFLNKKEKLILETKVDPTIIGGMLVNIGDRFVDMSMATKIRTYTNLIKQAV</sequence>
<dbReference type="HAMAP" id="MF_01416">
    <property type="entry name" value="ATP_synth_delta_bact"/>
    <property type="match status" value="1"/>
</dbReference>
<protein>
    <recommendedName>
        <fullName evidence="10">ATP synthase peripheral stalk subunit OSCP, mitochondrial</fullName>
    </recommendedName>
    <alternativeName>
        <fullName evidence="11">ATP synthase subunit O</fullName>
    </alternativeName>
    <alternativeName>
        <fullName evidence="8">Oligomycin sensitivity conferral protein</fullName>
    </alternativeName>
</protein>
<dbReference type="PROSITE" id="PS00389">
    <property type="entry name" value="ATPASE_DELTA"/>
    <property type="match status" value="1"/>
</dbReference>
<dbReference type="InterPro" id="IPR020781">
    <property type="entry name" value="ATPase_OSCP/d_CS"/>
</dbReference>
<proteinExistence type="inferred from homology"/>
<evidence type="ECO:0000256" key="11">
    <source>
        <dbReference type="ARBA" id="ARBA00078525"/>
    </source>
</evidence>
<keyword evidence="5" id="KW-0406">Ion transport</keyword>
<keyword evidence="3" id="KW-0813">Transport</keyword>
<keyword evidence="6" id="KW-0472">Membrane</keyword>
<reference evidence="13" key="1">
    <citation type="submission" date="2025-08" db="UniProtKB">
        <authorList>
            <consortium name="RefSeq"/>
        </authorList>
    </citation>
    <scope>IDENTIFICATION</scope>
</reference>
<dbReference type="SUPFAM" id="SSF47928">
    <property type="entry name" value="N-terminal domain of the delta subunit of the F1F0-ATP synthase"/>
    <property type="match status" value="1"/>
</dbReference>
<comment type="subunit">
    <text evidence="9">Component of the ATP synthase complex composed at least of ATP5F1A/subunit alpha, ATP5F1B/subunit beta, ATP5MC1/subunit c (homooctomer), MT-ATP6/subunit a, MT-ATP8/subunit 8, ATP5ME/subunit e, ATP5MF/subunit f, ATP5MG/subunit g, ATP5MK/subunit k, ATP5MJ/subunit j, ATP5F1C/subunit gamma, ATP5F1D/subunit delta, ATP5F1E/subunit epsilon, ATP5PF/subunit F6, ATP5PB/subunit b, ATP5PD/subunit d, ATP5PO/subunit OSCP. ATP synthase complex consists of a soluble F(1) head domain (subunits alpha(3) and beta(3)) - the catalytic core - and a membrane F(0) domain - the membrane proton channel (subunits c, a, 8, e, f, g, k and j). These two domains are linked by a central stalk (subunits gamma, delta, and epsilon) rotating inside the F1 region and a stationary peripheral stalk (subunits F6, b, d, and OSCP).</text>
</comment>
<evidence type="ECO:0000313" key="12">
    <source>
        <dbReference type="Proteomes" id="UP000515154"/>
    </source>
</evidence>
<comment type="similarity">
    <text evidence="2">Belongs to the ATPase delta chain family.</text>
</comment>
<keyword evidence="4" id="KW-0375">Hydrogen ion transport</keyword>
<evidence type="ECO:0000256" key="7">
    <source>
        <dbReference type="ARBA" id="ARBA00023310"/>
    </source>
</evidence>
<evidence type="ECO:0000256" key="1">
    <source>
        <dbReference type="ARBA" id="ARBA00004370"/>
    </source>
</evidence>
<evidence type="ECO:0000256" key="3">
    <source>
        <dbReference type="ARBA" id="ARBA00022448"/>
    </source>
</evidence>
<evidence type="ECO:0000256" key="5">
    <source>
        <dbReference type="ARBA" id="ARBA00023065"/>
    </source>
</evidence>
<dbReference type="PANTHER" id="PTHR11910">
    <property type="entry name" value="ATP SYNTHASE DELTA CHAIN"/>
    <property type="match status" value="1"/>
</dbReference>
<dbReference type="RefSeq" id="XP_029639971.1">
    <property type="nucleotide sequence ID" value="XM_029784111.2"/>
</dbReference>
<dbReference type="InterPro" id="IPR026015">
    <property type="entry name" value="ATP_synth_OSCP/delta_N_sf"/>
</dbReference>
<keyword evidence="12" id="KW-1185">Reference proteome</keyword>
<evidence type="ECO:0000256" key="8">
    <source>
        <dbReference type="ARBA" id="ARBA00033369"/>
    </source>
</evidence>
<evidence type="ECO:0000256" key="6">
    <source>
        <dbReference type="ARBA" id="ARBA00023136"/>
    </source>
</evidence>
<dbReference type="GO" id="GO:0016020">
    <property type="term" value="C:membrane"/>
    <property type="evidence" value="ECO:0007669"/>
    <property type="project" value="UniProtKB-SubCell"/>
</dbReference>
<comment type="subcellular location">
    <subcellularLocation>
        <location evidence="1">Membrane</location>
    </subcellularLocation>
</comment>
<accession>A0A6P7SQ09</accession>
<dbReference type="PRINTS" id="PR00125">
    <property type="entry name" value="ATPASEDELTA"/>
</dbReference>
<dbReference type="Gene3D" id="1.10.520.20">
    <property type="entry name" value="N-terminal domain of the delta subunit of the F1F0-ATP synthase"/>
    <property type="match status" value="1"/>
</dbReference>
<keyword evidence="7" id="KW-0066">ATP synthesis</keyword>
<dbReference type="AlphaFoldDB" id="A0A6P7SQ09"/>